<dbReference type="EMBL" id="PYBW01000224">
    <property type="protein sequence ID" value="PYC64747.1"/>
    <property type="molecule type" value="Genomic_DNA"/>
</dbReference>
<dbReference type="RefSeq" id="WP_110673576.1">
    <property type="nucleotide sequence ID" value="NZ_PYBW01000224.1"/>
</dbReference>
<evidence type="ECO:0000256" key="2">
    <source>
        <dbReference type="SAM" id="Phobius"/>
    </source>
</evidence>
<gene>
    <name evidence="3" type="ORF">C7C46_32885</name>
</gene>
<keyword evidence="2" id="KW-1133">Transmembrane helix</keyword>
<evidence type="ECO:0000313" key="4">
    <source>
        <dbReference type="Proteomes" id="UP000248039"/>
    </source>
</evidence>
<name>A0A2V4N4C1_9ACTN</name>
<dbReference type="AlphaFoldDB" id="A0A2V4N4C1"/>
<feature type="transmembrane region" description="Helical" evidence="2">
    <location>
        <begin position="29"/>
        <end position="54"/>
    </location>
</feature>
<protein>
    <recommendedName>
        <fullName evidence="5">FtsK domain-containing protein</fullName>
    </recommendedName>
</protein>
<reference evidence="3 4" key="1">
    <citation type="submission" date="2018-03" db="EMBL/GenBank/DDBJ databases">
        <title>Bioinformatic expansion and discovery of thiopeptide antibiotics.</title>
        <authorList>
            <person name="Schwalen C.J."/>
            <person name="Hudson G.A."/>
            <person name="Mitchell D.A."/>
        </authorList>
    </citation>
    <scope>NUCLEOTIDE SEQUENCE [LARGE SCALE GENOMIC DNA]</scope>
    <source>
        <strain evidence="3 4">ATCC 21389</strain>
    </source>
</reference>
<feature type="region of interest" description="Disordered" evidence="1">
    <location>
        <begin position="248"/>
        <end position="295"/>
    </location>
</feature>
<dbReference type="Gene3D" id="3.40.50.300">
    <property type="entry name" value="P-loop containing nucleotide triphosphate hydrolases"/>
    <property type="match status" value="1"/>
</dbReference>
<proteinExistence type="predicted"/>
<evidence type="ECO:0000313" key="3">
    <source>
        <dbReference type="EMBL" id="PYC64747.1"/>
    </source>
</evidence>
<comment type="caution">
    <text evidence="3">The sequence shown here is derived from an EMBL/GenBank/DDBJ whole genome shotgun (WGS) entry which is preliminary data.</text>
</comment>
<evidence type="ECO:0000256" key="1">
    <source>
        <dbReference type="SAM" id="MobiDB-lite"/>
    </source>
</evidence>
<dbReference type="OrthoDB" id="3315716at2"/>
<keyword evidence="4" id="KW-1185">Reference proteome</keyword>
<keyword evidence="2" id="KW-0472">Membrane</keyword>
<accession>A0A2V4N4C1</accession>
<dbReference type="Proteomes" id="UP000248039">
    <property type="component" value="Unassembled WGS sequence"/>
</dbReference>
<evidence type="ECO:0008006" key="5">
    <source>
        <dbReference type="Google" id="ProtNLM"/>
    </source>
</evidence>
<dbReference type="InterPro" id="IPR027417">
    <property type="entry name" value="P-loop_NTPase"/>
</dbReference>
<keyword evidence="2" id="KW-0812">Transmembrane</keyword>
<sequence>MSNTPAPSPSSSPGPDLLPSLGHLAVPPAAWYALGAALLVLLAWLLLITGRYLIADRETRASIRQVFWIRRRWTRLAKAIGLVTTDRHPSLGQTLVIDGQRTPSPKILVPSISTKCDRYGVQVKARTVPGVGLAEFQKHADHLAEAWGCTRVSVAVDKPGRLLLRALRNEPLARKITAVPDGSVPADLAVWNLGLNEYAVPAVLNMADVPGMVVGGLPGKGKSALVNGLISQIAPSNAVQFAVADGKVRKAHEGEDQPGDPLEPPLAGAAHPEAKARGSGRVESSSALPRRRAAV</sequence>
<organism evidence="3 4">
    <name type="scientific">Streptomyces tateyamensis</name>
    <dbReference type="NCBI Taxonomy" id="565073"/>
    <lineage>
        <taxon>Bacteria</taxon>
        <taxon>Bacillati</taxon>
        <taxon>Actinomycetota</taxon>
        <taxon>Actinomycetes</taxon>
        <taxon>Kitasatosporales</taxon>
        <taxon>Streptomycetaceae</taxon>
        <taxon>Streptomyces</taxon>
    </lineage>
</organism>